<keyword evidence="4" id="KW-0732">Signal</keyword>
<dbReference type="PANTHER" id="PTHR11559">
    <property type="entry name" value="CARBOXYLESTERASE"/>
    <property type="match status" value="1"/>
</dbReference>
<organism evidence="6 7">
    <name type="scientific">Ornithorhynchus anatinus</name>
    <name type="common">Duckbill platypus</name>
    <dbReference type="NCBI Taxonomy" id="9258"/>
    <lineage>
        <taxon>Eukaryota</taxon>
        <taxon>Metazoa</taxon>
        <taxon>Chordata</taxon>
        <taxon>Craniata</taxon>
        <taxon>Vertebrata</taxon>
        <taxon>Euteleostomi</taxon>
        <taxon>Mammalia</taxon>
        <taxon>Monotremata</taxon>
        <taxon>Ornithorhynchidae</taxon>
        <taxon>Ornithorhynchus</taxon>
    </lineage>
</organism>
<dbReference type="RefSeq" id="XP_028907294.1">
    <property type="nucleotide sequence ID" value="XM_029051461.2"/>
</dbReference>
<dbReference type="CDD" id="cd00312">
    <property type="entry name" value="Esterase_lipase"/>
    <property type="match status" value="1"/>
</dbReference>
<dbReference type="PROSITE" id="PS00941">
    <property type="entry name" value="CARBOXYLESTERASE_B_2"/>
    <property type="match status" value="1"/>
</dbReference>
<gene>
    <name evidence="6" type="primary">CES4A</name>
</gene>
<dbReference type="InterPro" id="IPR002018">
    <property type="entry name" value="CarbesteraseB"/>
</dbReference>
<evidence type="ECO:0000256" key="3">
    <source>
        <dbReference type="ARBA" id="ARBA00023157"/>
    </source>
</evidence>
<feature type="chain" id="PRO_5026326887" evidence="4">
    <location>
        <begin position="25"/>
        <end position="607"/>
    </location>
</feature>
<dbReference type="KEGG" id="oaa:100075513"/>
<dbReference type="CTD" id="283848"/>
<dbReference type="InterPro" id="IPR019819">
    <property type="entry name" value="Carboxylesterase_B_CS"/>
</dbReference>
<dbReference type="GeneTree" id="ENSGT00940000162924"/>
<dbReference type="Ensembl" id="ENSOANT00000065782.1">
    <property type="protein sequence ID" value="ENSOANP00000051472.1"/>
    <property type="gene ID" value="ENSOANG00000005376.3"/>
</dbReference>
<comment type="similarity">
    <text evidence="1">Belongs to the type-B carboxylesterase/lipase family.</text>
</comment>
<evidence type="ECO:0000256" key="1">
    <source>
        <dbReference type="ARBA" id="ARBA00005964"/>
    </source>
</evidence>
<dbReference type="OrthoDB" id="3200163at2759"/>
<evidence type="ECO:0000313" key="6">
    <source>
        <dbReference type="Ensembl" id="ENSOANP00000051472.1"/>
    </source>
</evidence>
<dbReference type="InParanoid" id="A0A6I8PFG3"/>
<dbReference type="InterPro" id="IPR050309">
    <property type="entry name" value="Type-B_Carboxylest/Lipase"/>
</dbReference>
<reference evidence="6" key="2">
    <citation type="submission" date="2025-08" db="UniProtKB">
        <authorList>
            <consortium name="Ensembl"/>
        </authorList>
    </citation>
    <scope>IDENTIFICATION</scope>
    <source>
        <strain evidence="6">Glennie</strain>
    </source>
</reference>
<dbReference type="FunFam" id="3.40.50.1820:FF:000011">
    <property type="entry name" value="Carboxylic ester hydrolase"/>
    <property type="match status" value="1"/>
</dbReference>
<accession>A0A6I8PFG3</accession>
<dbReference type="SUPFAM" id="SSF53474">
    <property type="entry name" value="alpha/beta-Hydrolases"/>
    <property type="match status" value="1"/>
</dbReference>
<reference evidence="6 7" key="1">
    <citation type="journal article" date="2008" name="Nature">
        <title>Genome analysis of the platypus reveals unique signatures of evolution.</title>
        <authorList>
            <person name="Warren W.C."/>
            <person name="Hillier L.W."/>
            <person name="Marshall Graves J.A."/>
            <person name="Birney E."/>
            <person name="Ponting C.P."/>
            <person name="Grutzner F."/>
            <person name="Belov K."/>
            <person name="Miller W."/>
            <person name="Clarke L."/>
            <person name="Chinwalla A.T."/>
            <person name="Yang S.P."/>
            <person name="Heger A."/>
            <person name="Locke D.P."/>
            <person name="Miethke P."/>
            <person name="Waters P.D."/>
            <person name="Veyrunes F."/>
            <person name="Fulton L."/>
            <person name="Fulton B."/>
            <person name="Graves T."/>
            <person name="Wallis J."/>
            <person name="Puente X.S."/>
            <person name="Lopez-Otin C."/>
            <person name="Ordonez G.R."/>
            <person name="Eichler E.E."/>
            <person name="Chen L."/>
            <person name="Cheng Z."/>
            <person name="Deakin J.E."/>
            <person name="Alsop A."/>
            <person name="Thompson K."/>
            <person name="Kirby P."/>
            <person name="Papenfuss A.T."/>
            <person name="Wakefield M.J."/>
            <person name="Olender T."/>
            <person name="Lancet D."/>
            <person name="Huttley G.A."/>
            <person name="Smit A.F."/>
            <person name="Pask A."/>
            <person name="Temple-Smith P."/>
            <person name="Batzer M.A."/>
            <person name="Walker J.A."/>
            <person name="Konkel M.K."/>
            <person name="Harris R.S."/>
            <person name="Whittington C.M."/>
            <person name="Wong E.S."/>
            <person name="Gemmell N.J."/>
            <person name="Buschiazzo E."/>
            <person name="Vargas Jentzsch I.M."/>
            <person name="Merkel A."/>
            <person name="Schmitz J."/>
            <person name="Zemann A."/>
            <person name="Churakov G."/>
            <person name="Kriegs J.O."/>
            <person name="Brosius J."/>
            <person name="Murchison E.P."/>
            <person name="Sachidanandam R."/>
            <person name="Smith C."/>
            <person name="Hannon G.J."/>
            <person name="Tsend-Ayush E."/>
            <person name="McMillan D."/>
            <person name="Attenborough R."/>
            <person name="Rens W."/>
            <person name="Ferguson-Smith M."/>
            <person name="Lefevre C.M."/>
            <person name="Sharp J.A."/>
            <person name="Nicholas K.R."/>
            <person name="Ray D.A."/>
            <person name="Kube M."/>
            <person name="Reinhardt R."/>
            <person name="Pringle T.H."/>
            <person name="Taylor J."/>
            <person name="Jones R.C."/>
            <person name="Nixon B."/>
            <person name="Dacheux J.L."/>
            <person name="Niwa H."/>
            <person name="Sekita Y."/>
            <person name="Huang X."/>
            <person name="Stark A."/>
            <person name="Kheradpour P."/>
            <person name="Kellis M."/>
            <person name="Flicek P."/>
            <person name="Chen Y."/>
            <person name="Webber C."/>
            <person name="Hardison R."/>
            <person name="Nelson J."/>
            <person name="Hallsworth-Pepin K."/>
            <person name="Delehaunty K."/>
            <person name="Markovic C."/>
            <person name="Minx P."/>
            <person name="Feng Y."/>
            <person name="Kremitzki C."/>
            <person name="Mitreva M."/>
            <person name="Glasscock J."/>
            <person name="Wylie T."/>
            <person name="Wohldmann P."/>
            <person name="Thiru P."/>
            <person name="Nhan M.N."/>
            <person name="Pohl C.S."/>
            <person name="Smith S.M."/>
            <person name="Hou S."/>
            <person name="Nefedov M."/>
            <person name="de Jong P.J."/>
            <person name="Renfree M.B."/>
            <person name="Mardis E.R."/>
            <person name="Wilson R.K."/>
        </authorList>
    </citation>
    <scope>NUCLEOTIDE SEQUENCE [LARGE SCALE GENOMIC DNA]</scope>
    <source>
        <strain evidence="6 7">Glennie</strain>
    </source>
</reference>
<dbReference type="OMA" id="NEMTIWF"/>
<dbReference type="Proteomes" id="UP000002279">
    <property type="component" value="Chromosome X1"/>
</dbReference>
<dbReference type="GeneID" id="100075513"/>
<feature type="signal peptide" evidence="4">
    <location>
        <begin position="1"/>
        <end position="24"/>
    </location>
</feature>
<reference evidence="6" key="3">
    <citation type="submission" date="2025-09" db="UniProtKB">
        <authorList>
            <consortium name="Ensembl"/>
        </authorList>
    </citation>
    <scope>IDENTIFICATION</scope>
    <source>
        <strain evidence="6">Glennie</strain>
    </source>
</reference>
<keyword evidence="7" id="KW-1185">Reference proteome</keyword>
<dbReference type="FunCoup" id="A0A6I8PFG3">
    <property type="interactions" value="7"/>
</dbReference>
<dbReference type="GO" id="GO:0016787">
    <property type="term" value="F:hydrolase activity"/>
    <property type="evidence" value="ECO:0007669"/>
    <property type="project" value="UniProtKB-KW"/>
</dbReference>
<evidence type="ECO:0000256" key="2">
    <source>
        <dbReference type="ARBA" id="ARBA00022801"/>
    </source>
</evidence>
<dbReference type="Gene3D" id="3.40.50.1820">
    <property type="entry name" value="alpha/beta hydrolase"/>
    <property type="match status" value="1"/>
</dbReference>
<proteinExistence type="inferred from homology"/>
<feature type="domain" description="Carboxylesterase type B" evidence="5">
    <location>
        <begin position="32"/>
        <end position="551"/>
    </location>
</feature>
<evidence type="ECO:0000259" key="5">
    <source>
        <dbReference type="Pfam" id="PF00135"/>
    </source>
</evidence>
<keyword evidence="3" id="KW-1015">Disulfide bond</keyword>
<dbReference type="Bgee" id="ENSOANG00000005376">
    <property type="expression patterns" value="Expressed in liver and 4 other cell types or tissues"/>
</dbReference>
<sequence>MDAWKMLWLLGLAFVICAPALVIGGDTGQVTPPVVVTQYGVLQGKTNCIRGIPVNVYLGVPFAKPPLGSLRFAPPQPPEPWEGVRQATTYPNSCLQESWGQIASMIFTNRRNYVWLKFGEDCLYLNVYSPAHANRRSKLPVMVWFPGGAFLVGAASTYDGAWLSAFEDVVVVIIQYRLGVFGFLSTGDVHARGNWGLLDQVAALQWIQENIEGFGGDPGCVTAFGQSAGGISISALMLSPLSRGLFHRAISQSGTALIKPFITYRPLELAKKIAKVAGCDNSSSSDLVQCLREKPERQLVKASRKMKFFRIDVDPDPNKIIWFVSPVVDGVVFPVSPEELLARGDFLRIPYLLGVNNQDFGWLLPHVMKYHIPLLGLKRDKIYYLIWKSSQLLNITEEQVPVIMKEYLGNIQNKIVLRNLILDLATDGSFVVTSVETARYHRDAGLPVYFYQFQHHASSGILVKPCYVKADHGDEIGFIFGRPFSQGFCSKAEKSLSVTMMKYWVNFARTGNPNGGNLTSWPPYDQEEKYLAIDLNQKVAAKLREKQVEFWIKIQNPPRKTPTKSKEFTELEGHMTEGLNECREKNWFTIGHLGTEFCQGERQRGGD</sequence>
<dbReference type="AlphaFoldDB" id="A0A6I8PFG3"/>
<dbReference type="InterPro" id="IPR029058">
    <property type="entry name" value="AB_hydrolase_fold"/>
</dbReference>
<keyword evidence="2" id="KW-0378">Hydrolase</keyword>
<dbReference type="Pfam" id="PF00135">
    <property type="entry name" value="COesterase"/>
    <property type="match status" value="1"/>
</dbReference>
<evidence type="ECO:0000256" key="4">
    <source>
        <dbReference type="SAM" id="SignalP"/>
    </source>
</evidence>
<protein>
    <submittedName>
        <fullName evidence="6">Carboxylesterase 4A</fullName>
    </submittedName>
</protein>
<name>A0A6I8PFG3_ORNAN</name>
<evidence type="ECO:0000313" key="7">
    <source>
        <dbReference type="Proteomes" id="UP000002279"/>
    </source>
</evidence>